<reference evidence="1 2" key="1">
    <citation type="submission" date="2020-07" db="EMBL/GenBank/DDBJ databases">
        <title>Comparative genomics of pyrophilous fungi reveals a link between fire events and developmental genes.</title>
        <authorList>
            <consortium name="DOE Joint Genome Institute"/>
            <person name="Steindorff A.S."/>
            <person name="Carver A."/>
            <person name="Calhoun S."/>
            <person name="Stillman K."/>
            <person name="Liu H."/>
            <person name="Lipzen A."/>
            <person name="Pangilinan J."/>
            <person name="Labutti K."/>
            <person name="Bruns T.D."/>
            <person name="Grigoriev I.V."/>
        </authorList>
    </citation>
    <scope>NUCLEOTIDE SEQUENCE [LARGE SCALE GENOMIC DNA]</scope>
    <source>
        <strain evidence="1 2">CBS 144469</strain>
    </source>
</reference>
<dbReference type="Gene3D" id="2.170.15.10">
    <property type="entry name" value="Proaerolysin, chain A, domain 3"/>
    <property type="match status" value="1"/>
</dbReference>
<evidence type="ECO:0000313" key="1">
    <source>
        <dbReference type="EMBL" id="KAF6753977.1"/>
    </source>
</evidence>
<sequence>MLSRFLLSLRTINFVSPSSPLGTTIAALYLLLLMHLCPHTTLYPRSFMHRCPHTTLYTRSFTTQMAPHTLQVFAATVITLSALLFPVSGSPTVPAEAVRQDSAALKRIGPRGSVSCFPLDLQQASRLPAWNKIVKYAEDQFGKGADFRLNDPQYPDRIADGCMDAASIPIKYADQPKCSTSNRQIQGSVDGTNQTITFIQTIGDESKTSWTVTKEASLAVGAEFKATFEFPAVAKFEASVSTTGTFRNQRTNTFETTYSNKQETKFEFQNRDGFDCKFEVETTSCATTAMGEGPVIATGTVLAAFGDKRKRKGSDGSEGAHYHWFIDFETVLTAEERTSFVAFQGPVSVTSSTAYQTNCARGGDSHRAGGARVIAQGTSV</sequence>
<evidence type="ECO:0000313" key="2">
    <source>
        <dbReference type="Proteomes" id="UP000521943"/>
    </source>
</evidence>
<organism evidence="1 2">
    <name type="scientific">Ephemerocybe angulata</name>
    <dbReference type="NCBI Taxonomy" id="980116"/>
    <lineage>
        <taxon>Eukaryota</taxon>
        <taxon>Fungi</taxon>
        <taxon>Dikarya</taxon>
        <taxon>Basidiomycota</taxon>
        <taxon>Agaricomycotina</taxon>
        <taxon>Agaricomycetes</taxon>
        <taxon>Agaricomycetidae</taxon>
        <taxon>Agaricales</taxon>
        <taxon>Agaricineae</taxon>
        <taxon>Psathyrellaceae</taxon>
        <taxon>Ephemerocybe</taxon>
    </lineage>
</organism>
<proteinExistence type="predicted"/>
<protein>
    <submittedName>
        <fullName evidence="1">Uncharacterized protein</fullName>
    </submittedName>
</protein>
<accession>A0A8H6M7D3</accession>
<dbReference type="OrthoDB" id="3010635at2759"/>
<dbReference type="Proteomes" id="UP000521943">
    <property type="component" value="Unassembled WGS sequence"/>
</dbReference>
<keyword evidence="2" id="KW-1185">Reference proteome</keyword>
<gene>
    <name evidence="1" type="ORF">DFP72DRAFT_1126796</name>
</gene>
<dbReference type="AlphaFoldDB" id="A0A8H6M7D3"/>
<dbReference type="SUPFAM" id="SSF56973">
    <property type="entry name" value="Aerolisin/ETX pore-forming domain"/>
    <property type="match status" value="1"/>
</dbReference>
<name>A0A8H6M7D3_9AGAR</name>
<dbReference type="EMBL" id="JACGCI010000036">
    <property type="protein sequence ID" value="KAF6753977.1"/>
    <property type="molecule type" value="Genomic_DNA"/>
</dbReference>
<comment type="caution">
    <text evidence="1">The sequence shown here is derived from an EMBL/GenBank/DDBJ whole genome shotgun (WGS) entry which is preliminary data.</text>
</comment>